<dbReference type="Proteomes" id="UP001480082">
    <property type="component" value="Unassembled WGS sequence"/>
</dbReference>
<evidence type="ECO:0000313" key="2">
    <source>
        <dbReference type="Proteomes" id="UP001480082"/>
    </source>
</evidence>
<protein>
    <submittedName>
        <fullName evidence="1">Cupin domain-containing protein</fullName>
    </submittedName>
</protein>
<evidence type="ECO:0000313" key="1">
    <source>
        <dbReference type="EMBL" id="MER9284093.1"/>
    </source>
</evidence>
<accession>A0ACC6SWL7</accession>
<sequence>MSILQSIKKVAEQVTGAARPDSRQAADLVRPRKANEFRFGDDGLVPNHPSWPLVVYRGAVRLPEDFDPAAVIEELFSANGWGNSWRNGIYDYVHYHSRIHEVLGVARGTAKVRFGGKKGRTLALKAGDVAVLPAGTGHQRISASDDFLVVGAYPPSGTYDECTTTADHVKAVVTIPKVGRPRKDPVYGSKGPLLAAWKKD</sequence>
<name>A0ACC6SWL7_9HYPH</name>
<gene>
    <name evidence="1" type="ORF">NKI81_09005</name>
</gene>
<keyword evidence="2" id="KW-1185">Reference proteome</keyword>
<reference evidence="1 2" key="1">
    <citation type="journal article" date="2024" name="Proc. Natl. Acad. Sci. U.S.A.">
        <title>The evolutionary genomics of adaptation to stress in wild rhizobium bacteria.</title>
        <authorList>
            <person name="Kehlet-Delgado H."/>
            <person name="Montoya A.P."/>
            <person name="Jensen K.T."/>
            <person name="Wendlandt C.E."/>
            <person name="Dexheimer C."/>
            <person name="Roberts M."/>
            <person name="Torres Martinez L."/>
            <person name="Friesen M.L."/>
            <person name="Griffitts J.S."/>
            <person name="Porter S.S."/>
        </authorList>
    </citation>
    <scope>NUCLEOTIDE SEQUENCE [LARGE SCALE GENOMIC DNA]</scope>
    <source>
        <strain evidence="1 2">M0468</strain>
    </source>
</reference>
<comment type="caution">
    <text evidence="1">The sequence shown here is derived from an EMBL/GenBank/DDBJ whole genome shotgun (WGS) entry which is preliminary data.</text>
</comment>
<organism evidence="1 2">
    <name type="scientific">Mesorhizobium australicum</name>
    <dbReference type="NCBI Taxonomy" id="536018"/>
    <lineage>
        <taxon>Bacteria</taxon>
        <taxon>Pseudomonadati</taxon>
        <taxon>Pseudomonadota</taxon>
        <taxon>Alphaproteobacteria</taxon>
        <taxon>Hyphomicrobiales</taxon>
        <taxon>Phyllobacteriaceae</taxon>
        <taxon>Mesorhizobium</taxon>
    </lineage>
</organism>
<dbReference type="EMBL" id="JAMYRI010000004">
    <property type="protein sequence ID" value="MER9284093.1"/>
    <property type="molecule type" value="Genomic_DNA"/>
</dbReference>
<proteinExistence type="predicted"/>